<comment type="subcellular location">
    <subcellularLocation>
        <location evidence="1">Membrane</location>
        <topology evidence="1">Multi-pass membrane protein</topology>
    </subcellularLocation>
</comment>
<keyword evidence="4 5" id="KW-0472">Membrane</keyword>
<dbReference type="InParanoid" id="A0A2R5G5Y1"/>
<gene>
    <name evidence="6" type="ORF">FCC1311_026672</name>
</gene>
<evidence type="ECO:0000256" key="1">
    <source>
        <dbReference type="ARBA" id="ARBA00004141"/>
    </source>
</evidence>
<evidence type="ECO:0000256" key="2">
    <source>
        <dbReference type="ARBA" id="ARBA00022692"/>
    </source>
</evidence>
<comment type="caution">
    <text evidence="6">The sequence shown here is derived from an EMBL/GenBank/DDBJ whole genome shotgun (WGS) entry which is preliminary data.</text>
</comment>
<evidence type="ECO:0000313" key="7">
    <source>
        <dbReference type="Proteomes" id="UP000241890"/>
    </source>
</evidence>
<organism evidence="6 7">
    <name type="scientific">Hondaea fermentalgiana</name>
    <dbReference type="NCBI Taxonomy" id="2315210"/>
    <lineage>
        <taxon>Eukaryota</taxon>
        <taxon>Sar</taxon>
        <taxon>Stramenopiles</taxon>
        <taxon>Bigyra</taxon>
        <taxon>Labyrinthulomycetes</taxon>
        <taxon>Thraustochytrida</taxon>
        <taxon>Thraustochytriidae</taxon>
        <taxon>Hondaea</taxon>
    </lineage>
</organism>
<protein>
    <submittedName>
        <fullName evidence="6">Tetraspanin-5</fullName>
    </submittedName>
</protein>
<dbReference type="PRINTS" id="PR00259">
    <property type="entry name" value="TMFOUR"/>
</dbReference>
<evidence type="ECO:0000256" key="4">
    <source>
        <dbReference type="ARBA" id="ARBA00023136"/>
    </source>
</evidence>
<name>A0A2R5G5Y1_9STRA</name>
<dbReference type="OrthoDB" id="438211at2759"/>
<dbReference type="AlphaFoldDB" id="A0A2R5G5Y1"/>
<keyword evidence="7" id="KW-1185">Reference proteome</keyword>
<accession>A0A2R5G5Y1</accession>
<dbReference type="PANTHER" id="PTHR19282">
    <property type="entry name" value="TETRASPANIN"/>
    <property type="match status" value="1"/>
</dbReference>
<feature type="transmembrane region" description="Helical" evidence="5">
    <location>
        <begin position="47"/>
        <end position="70"/>
    </location>
</feature>
<keyword evidence="2 5" id="KW-0812">Transmembrane</keyword>
<sequence>MGCCSEASRKYLLAINTFLCVLGLAILGLGVYAVVEYKDVLDNINSVAPYGGVIVGALIFIVGILGCFGVRNQNKPALVVFWVVMTFATIVVLALGSALILYLGLLDDIDNNNATIDEAAQKVNDFEMAVYDQCCVPDYTTDEAPLCADVNRTYACVYDETSFEDIHVGDSFCNALEQTTIDDVTVVSSAGGCSSPVVFHELFSTFLNDNLLPVGITLIVLAVILLIALIATCVIICTNRYDYDKEYRARVQQQEAGVVTGTQPTTYN</sequence>
<feature type="transmembrane region" description="Helical" evidence="5">
    <location>
        <begin position="211"/>
        <end position="238"/>
    </location>
</feature>
<evidence type="ECO:0000256" key="5">
    <source>
        <dbReference type="SAM" id="Phobius"/>
    </source>
</evidence>
<dbReference type="InterPro" id="IPR018499">
    <property type="entry name" value="Tetraspanin/Peripherin"/>
</dbReference>
<feature type="transmembrane region" description="Helical" evidence="5">
    <location>
        <begin position="12"/>
        <end position="35"/>
    </location>
</feature>
<feature type="transmembrane region" description="Helical" evidence="5">
    <location>
        <begin position="77"/>
        <end position="103"/>
    </location>
</feature>
<evidence type="ECO:0000313" key="6">
    <source>
        <dbReference type="EMBL" id="GBG26446.1"/>
    </source>
</evidence>
<proteinExistence type="predicted"/>
<dbReference type="EMBL" id="BEYU01000021">
    <property type="protein sequence ID" value="GBG26446.1"/>
    <property type="molecule type" value="Genomic_DNA"/>
</dbReference>
<evidence type="ECO:0000256" key="3">
    <source>
        <dbReference type="ARBA" id="ARBA00022989"/>
    </source>
</evidence>
<dbReference type="Pfam" id="PF00335">
    <property type="entry name" value="Tetraspanin"/>
    <property type="match status" value="1"/>
</dbReference>
<keyword evidence="3 5" id="KW-1133">Transmembrane helix</keyword>
<dbReference type="PANTHER" id="PTHR19282:SF544">
    <property type="entry name" value="TETRASPANIN"/>
    <property type="match status" value="1"/>
</dbReference>
<reference evidence="6 7" key="1">
    <citation type="submission" date="2017-12" db="EMBL/GenBank/DDBJ databases">
        <title>Sequencing, de novo assembly and annotation of complete genome of a new Thraustochytrid species, strain FCC1311.</title>
        <authorList>
            <person name="Sedici K."/>
            <person name="Godart F."/>
            <person name="Aiese Cigliano R."/>
            <person name="Sanseverino W."/>
            <person name="Barakat M."/>
            <person name="Ortet P."/>
            <person name="Marechal E."/>
            <person name="Cagnac O."/>
            <person name="Amato A."/>
        </authorList>
    </citation>
    <scope>NUCLEOTIDE SEQUENCE [LARGE SCALE GENOMIC DNA]</scope>
</reference>
<dbReference type="Proteomes" id="UP000241890">
    <property type="component" value="Unassembled WGS sequence"/>
</dbReference>
<dbReference type="GO" id="GO:0005886">
    <property type="term" value="C:plasma membrane"/>
    <property type="evidence" value="ECO:0007669"/>
    <property type="project" value="TreeGrafter"/>
</dbReference>